<keyword evidence="3" id="KW-0520">NAD</keyword>
<dbReference type="FunFam" id="3.40.50.720:FF:000203">
    <property type="entry name" value="D-3-phosphoglycerate dehydrogenase (SerA)"/>
    <property type="match status" value="1"/>
</dbReference>
<gene>
    <name evidence="7" type="ORF">AKO1_011847</name>
</gene>
<evidence type="ECO:0000256" key="3">
    <source>
        <dbReference type="ARBA" id="ARBA00023027"/>
    </source>
</evidence>
<feature type="domain" description="D-isomer specific 2-hydroxyacid dehydrogenase catalytic" evidence="5">
    <location>
        <begin position="76"/>
        <end position="330"/>
    </location>
</feature>
<dbReference type="GO" id="GO:0030267">
    <property type="term" value="F:glyoxylate reductase (NADPH) activity"/>
    <property type="evidence" value="ECO:0007669"/>
    <property type="project" value="TreeGrafter"/>
</dbReference>
<dbReference type="Pfam" id="PF00389">
    <property type="entry name" value="2-Hacid_dh"/>
    <property type="match status" value="1"/>
</dbReference>
<keyword evidence="8" id="KW-1185">Reference proteome</keyword>
<comment type="similarity">
    <text evidence="1 4">Belongs to the D-isomer specific 2-hydroxyacid dehydrogenase family.</text>
</comment>
<evidence type="ECO:0000259" key="5">
    <source>
        <dbReference type="Pfam" id="PF00389"/>
    </source>
</evidence>
<dbReference type="InterPro" id="IPR029753">
    <property type="entry name" value="D-isomer_DH_CS"/>
</dbReference>
<feature type="domain" description="D-isomer specific 2-hydroxyacid dehydrogenase NAD-binding" evidence="6">
    <location>
        <begin position="131"/>
        <end position="304"/>
    </location>
</feature>
<proteinExistence type="inferred from homology"/>
<dbReference type="InterPro" id="IPR050223">
    <property type="entry name" value="D-isomer_2-hydroxyacid_DH"/>
</dbReference>
<dbReference type="SUPFAM" id="SSF52283">
    <property type="entry name" value="Formate/glycerate dehydrogenase catalytic domain-like"/>
    <property type="match status" value="1"/>
</dbReference>
<dbReference type="InterPro" id="IPR006140">
    <property type="entry name" value="D-isomer_DH_NAD-bd"/>
</dbReference>
<dbReference type="SUPFAM" id="SSF51735">
    <property type="entry name" value="NAD(P)-binding Rossmann-fold domains"/>
    <property type="match status" value="1"/>
</dbReference>
<dbReference type="CDD" id="cd05301">
    <property type="entry name" value="GDH"/>
    <property type="match status" value="1"/>
</dbReference>
<evidence type="ECO:0000313" key="7">
    <source>
        <dbReference type="EMBL" id="KAL0485072.1"/>
    </source>
</evidence>
<dbReference type="AlphaFoldDB" id="A0AAW2Z5J8"/>
<dbReference type="PANTHER" id="PTHR10996:SF257">
    <property type="entry name" value="GLYOXYLATE REDUCTASE 1"/>
    <property type="match status" value="1"/>
</dbReference>
<dbReference type="GO" id="GO:0005829">
    <property type="term" value="C:cytosol"/>
    <property type="evidence" value="ECO:0007669"/>
    <property type="project" value="TreeGrafter"/>
</dbReference>
<sequence>MSKKRILLTHPLYHLASGRYADKFELKTLDLNAFQTSENPQQYLLNEVNEFKPHALYFIGFMMKFTHAKNTPKPIVNDHFFNNLVYKDLKLISNNGAGYDQVDARAAKKHSVIVTNTPDVVSDCTADLTLHLILSCARRSTEFEQRLRNGEWQGSKAIFGIDLKNKVLGIVGMGSIGKEVAKRALPFGMKIIYHQRSKSKEFPDDYYRASLDELLHESDFVSLHVPLNENTKHLINKNNLCKMKKDSYLINTSRGPVVNESDLVDALKEGKTLSGAGLDVFEFEPNVHKELLNIPNVTLLPHIGTQTIDTRRSMEKLCWDNIENVIEEESKGLTVVNEQK</sequence>
<reference evidence="7 8" key="1">
    <citation type="submission" date="2024-03" db="EMBL/GenBank/DDBJ databases">
        <title>The Acrasis kona genome and developmental transcriptomes reveal deep origins of eukaryotic multicellular pathways.</title>
        <authorList>
            <person name="Sheikh S."/>
            <person name="Fu C.-J."/>
            <person name="Brown M.W."/>
            <person name="Baldauf S.L."/>
        </authorList>
    </citation>
    <scope>NUCLEOTIDE SEQUENCE [LARGE SCALE GENOMIC DNA]</scope>
    <source>
        <strain evidence="7 8">ATCC MYA-3509</strain>
    </source>
</reference>
<accession>A0AAW2Z5J8</accession>
<organism evidence="7 8">
    <name type="scientific">Acrasis kona</name>
    <dbReference type="NCBI Taxonomy" id="1008807"/>
    <lineage>
        <taxon>Eukaryota</taxon>
        <taxon>Discoba</taxon>
        <taxon>Heterolobosea</taxon>
        <taxon>Tetramitia</taxon>
        <taxon>Eutetramitia</taxon>
        <taxon>Acrasidae</taxon>
        <taxon>Acrasis</taxon>
    </lineage>
</organism>
<dbReference type="InterPro" id="IPR006139">
    <property type="entry name" value="D-isomer_2_OHA_DH_cat_dom"/>
</dbReference>
<dbReference type="InterPro" id="IPR036291">
    <property type="entry name" value="NAD(P)-bd_dom_sf"/>
</dbReference>
<comment type="caution">
    <text evidence="7">The sequence shown here is derived from an EMBL/GenBank/DDBJ whole genome shotgun (WGS) entry which is preliminary data.</text>
</comment>
<keyword evidence="2 4" id="KW-0560">Oxidoreductase</keyword>
<dbReference type="Gene3D" id="3.40.50.720">
    <property type="entry name" value="NAD(P)-binding Rossmann-like Domain"/>
    <property type="match status" value="2"/>
</dbReference>
<dbReference type="Proteomes" id="UP001431209">
    <property type="component" value="Unassembled WGS sequence"/>
</dbReference>
<dbReference type="EMBL" id="JAOPGA020001102">
    <property type="protein sequence ID" value="KAL0485072.1"/>
    <property type="molecule type" value="Genomic_DNA"/>
</dbReference>
<dbReference type="PROSITE" id="PS00670">
    <property type="entry name" value="D_2_HYDROXYACID_DH_2"/>
    <property type="match status" value="1"/>
</dbReference>
<dbReference type="Pfam" id="PF02826">
    <property type="entry name" value="2-Hacid_dh_C"/>
    <property type="match status" value="1"/>
</dbReference>
<dbReference type="PANTHER" id="PTHR10996">
    <property type="entry name" value="2-HYDROXYACID DEHYDROGENASE-RELATED"/>
    <property type="match status" value="1"/>
</dbReference>
<evidence type="ECO:0000259" key="6">
    <source>
        <dbReference type="Pfam" id="PF02826"/>
    </source>
</evidence>
<dbReference type="GO" id="GO:0016618">
    <property type="term" value="F:hydroxypyruvate reductase [NAD(P)H] activity"/>
    <property type="evidence" value="ECO:0007669"/>
    <property type="project" value="TreeGrafter"/>
</dbReference>
<protein>
    <submittedName>
        <fullName evidence="7">Glyoxylate reductase</fullName>
    </submittedName>
</protein>
<evidence type="ECO:0000256" key="2">
    <source>
        <dbReference type="ARBA" id="ARBA00023002"/>
    </source>
</evidence>
<dbReference type="GO" id="GO:0051287">
    <property type="term" value="F:NAD binding"/>
    <property type="evidence" value="ECO:0007669"/>
    <property type="project" value="InterPro"/>
</dbReference>
<dbReference type="PROSITE" id="PS00671">
    <property type="entry name" value="D_2_HYDROXYACID_DH_3"/>
    <property type="match status" value="1"/>
</dbReference>
<evidence type="ECO:0000313" key="8">
    <source>
        <dbReference type="Proteomes" id="UP001431209"/>
    </source>
</evidence>
<evidence type="ECO:0000256" key="1">
    <source>
        <dbReference type="ARBA" id="ARBA00005854"/>
    </source>
</evidence>
<name>A0AAW2Z5J8_9EUKA</name>
<evidence type="ECO:0000256" key="4">
    <source>
        <dbReference type="RuleBase" id="RU003719"/>
    </source>
</evidence>